<keyword evidence="5 6" id="KW-0472">Membrane</keyword>
<evidence type="ECO:0000313" key="7">
    <source>
        <dbReference type="EMBL" id="GGC32193.1"/>
    </source>
</evidence>
<sequence>MIAKKYFFFLAALGEIIALLFDIELLHQICKPLLVLTLLIYFWDRSEAQKGDKWVFHVTLALAFSWVADIMLLFTDKNFLFFFAGLAGFLVAHVFYILAYWKATFHGRIKFGFSFIPLIIIGYAVLMGFLIIPYTDGVIQIPVALYTTVISIMLIFAWYRKGQTTRASFQWVFGGAILFVISDSILAINRFSETIPFAGLLVMVTYISAQWLIVNGLLKYESTV</sequence>
<keyword evidence="8" id="KW-1185">Reference proteome</keyword>
<name>A0ABQ1LYQ0_9BACT</name>
<accession>A0ABQ1LYQ0</accession>
<dbReference type="PANTHER" id="PTHR31885">
    <property type="entry name" value="GH04784P"/>
    <property type="match status" value="1"/>
</dbReference>
<dbReference type="Proteomes" id="UP000636010">
    <property type="component" value="Unassembled WGS sequence"/>
</dbReference>
<dbReference type="RefSeq" id="WP_188462331.1">
    <property type="nucleotide sequence ID" value="NZ_BAABHU010000005.1"/>
</dbReference>
<protein>
    <recommendedName>
        <fullName evidence="9">Lysoplasmalogenase</fullName>
    </recommendedName>
</protein>
<comment type="similarity">
    <text evidence="2">Belongs to the TMEM86 family.</text>
</comment>
<evidence type="ECO:0000256" key="5">
    <source>
        <dbReference type="ARBA" id="ARBA00023136"/>
    </source>
</evidence>
<feature type="transmembrane region" description="Helical" evidence="6">
    <location>
        <begin position="6"/>
        <end position="26"/>
    </location>
</feature>
<evidence type="ECO:0000256" key="2">
    <source>
        <dbReference type="ARBA" id="ARBA00007375"/>
    </source>
</evidence>
<feature type="transmembrane region" description="Helical" evidence="6">
    <location>
        <begin position="80"/>
        <end position="99"/>
    </location>
</feature>
<evidence type="ECO:0000256" key="1">
    <source>
        <dbReference type="ARBA" id="ARBA00004141"/>
    </source>
</evidence>
<gene>
    <name evidence="7" type="ORF">GCM10011506_17070</name>
</gene>
<keyword evidence="3 6" id="KW-0812">Transmembrane</keyword>
<dbReference type="PANTHER" id="PTHR31885:SF6">
    <property type="entry name" value="GH04784P"/>
    <property type="match status" value="1"/>
</dbReference>
<feature type="transmembrane region" description="Helical" evidence="6">
    <location>
        <begin position="197"/>
        <end position="218"/>
    </location>
</feature>
<dbReference type="EMBL" id="BMEC01000005">
    <property type="protein sequence ID" value="GGC32193.1"/>
    <property type="molecule type" value="Genomic_DNA"/>
</dbReference>
<comment type="subcellular location">
    <subcellularLocation>
        <location evidence="1">Membrane</location>
        <topology evidence="1">Multi-pass membrane protein</topology>
    </subcellularLocation>
</comment>
<proteinExistence type="inferred from homology"/>
<evidence type="ECO:0008006" key="9">
    <source>
        <dbReference type="Google" id="ProtNLM"/>
    </source>
</evidence>
<evidence type="ECO:0000256" key="4">
    <source>
        <dbReference type="ARBA" id="ARBA00022989"/>
    </source>
</evidence>
<comment type="caution">
    <text evidence="7">The sequence shown here is derived from an EMBL/GenBank/DDBJ whole genome shotgun (WGS) entry which is preliminary data.</text>
</comment>
<evidence type="ECO:0000313" key="8">
    <source>
        <dbReference type="Proteomes" id="UP000636010"/>
    </source>
</evidence>
<feature type="transmembrane region" description="Helical" evidence="6">
    <location>
        <begin position="54"/>
        <end position="74"/>
    </location>
</feature>
<feature type="transmembrane region" description="Helical" evidence="6">
    <location>
        <begin position="111"/>
        <end position="132"/>
    </location>
</feature>
<feature type="transmembrane region" description="Helical" evidence="6">
    <location>
        <begin position="138"/>
        <end position="159"/>
    </location>
</feature>
<dbReference type="Pfam" id="PF07947">
    <property type="entry name" value="YhhN"/>
    <property type="match status" value="1"/>
</dbReference>
<dbReference type="InterPro" id="IPR012506">
    <property type="entry name" value="TMEM86B-like"/>
</dbReference>
<keyword evidence="4 6" id="KW-1133">Transmembrane helix</keyword>
<feature type="transmembrane region" description="Helical" evidence="6">
    <location>
        <begin position="171"/>
        <end position="191"/>
    </location>
</feature>
<reference evidence="8" key="1">
    <citation type="journal article" date="2019" name="Int. J. Syst. Evol. Microbiol.">
        <title>The Global Catalogue of Microorganisms (GCM) 10K type strain sequencing project: providing services to taxonomists for standard genome sequencing and annotation.</title>
        <authorList>
            <consortium name="The Broad Institute Genomics Platform"/>
            <consortium name="The Broad Institute Genome Sequencing Center for Infectious Disease"/>
            <person name="Wu L."/>
            <person name="Ma J."/>
        </authorList>
    </citation>
    <scope>NUCLEOTIDE SEQUENCE [LARGE SCALE GENOMIC DNA]</scope>
    <source>
        <strain evidence="8">CGMCC 1.10832</strain>
    </source>
</reference>
<organism evidence="7 8">
    <name type="scientific">Marivirga lumbricoides</name>
    <dbReference type="NCBI Taxonomy" id="1046115"/>
    <lineage>
        <taxon>Bacteria</taxon>
        <taxon>Pseudomonadati</taxon>
        <taxon>Bacteroidota</taxon>
        <taxon>Cytophagia</taxon>
        <taxon>Cytophagales</taxon>
        <taxon>Marivirgaceae</taxon>
        <taxon>Marivirga</taxon>
    </lineage>
</organism>
<evidence type="ECO:0000256" key="3">
    <source>
        <dbReference type="ARBA" id="ARBA00022692"/>
    </source>
</evidence>
<evidence type="ECO:0000256" key="6">
    <source>
        <dbReference type="SAM" id="Phobius"/>
    </source>
</evidence>